<dbReference type="GO" id="GO:0003676">
    <property type="term" value="F:nucleic acid binding"/>
    <property type="evidence" value="ECO:0007669"/>
    <property type="project" value="InterPro"/>
</dbReference>
<dbReference type="InterPro" id="IPR036397">
    <property type="entry name" value="RNaseH_sf"/>
</dbReference>
<gene>
    <name evidence="2" type="ORF">AAE02nite_51630</name>
</gene>
<keyword evidence="3" id="KW-1185">Reference proteome</keyword>
<accession>A0A512B6B9</accession>
<proteinExistence type="predicted"/>
<dbReference type="GO" id="GO:0004519">
    <property type="term" value="F:endonuclease activity"/>
    <property type="evidence" value="ECO:0007669"/>
    <property type="project" value="UniProtKB-KW"/>
</dbReference>
<dbReference type="AlphaFoldDB" id="A0A512B6B9"/>
<evidence type="ECO:0000313" key="2">
    <source>
        <dbReference type="EMBL" id="GEO07499.1"/>
    </source>
</evidence>
<keyword evidence="2" id="KW-0255">Endonuclease</keyword>
<feature type="domain" description="Tc1-like transposase DDE" evidence="1">
    <location>
        <begin position="2"/>
        <end position="126"/>
    </location>
</feature>
<dbReference type="Proteomes" id="UP000321532">
    <property type="component" value="Unassembled WGS sequence"/>
</dbReference>
<dbReference type="EMBL" id="BJYS01000086">
    <property type="protein sequence ID" value="GEO07499.1"/>
    <property type="molecule type" value="Genomic_DNA"/>
</dbReference>
<keyword evidence="2" id="KW-0378">Hydrolase</keyword>
<sequence length="160" mass="18840">MRFGLRTQLKRRWTPKGIRPPGSTRIAYVWTYLYVALSPKQGQLQAWFMPDMQQTTFQAFLDDFATTEKCLLVLDGAPAHRSKLQLPEKVKLQLLPAYAPELNPVERLFEELRKSISNKVFTRLEEVETILTQALQQYWLNPKQLIQLTFFPWMKQENNP</sequence>
<protein>
    <submittedName>
        <fullName evidence="2">Endonuclease</fullName>
    </submittedName>
</protein>
<evidence type="ECO:0000313" key="3">
    <source>
        <dbReference type="Proteomes" id="UP000321532"/>
    </source>
</evidence>
<organism evidence="2 3">
    <name type="scientific">Adhaeribacter aerolatus</name>
    <dbReference type="NCBI Taxonomy" id="670289"/>
    <lineage>
        <taxon>Bacteria</taxon>
        <taxon>Pseudomonadati</taxon>
        <taxon>Bacteroidota</taxon>
        <taxon>Cytophagia</taxon>
        <taxon>Cytophagales</taxon>
        <taxon>Hymenobacteraceae</taxon>
        <taxon>Adhaeribacter</taxon>
    </lineage>
</organism>
<comment type="caution">
    <text evidence="2">The sequence shown here is derived from an EMBL/GenBank/DDBJ whole genome shotgun (WGS) entry which is preliminary data.</text>
</comment>
<dbReference type="OrthoDB" id="64529at2"/>
<reference evidence="2 3" key="1">
    <citation type="submission" date="2019-07" db="EMBL/GenBank/DDBJ databases">
        <title>Whole genome shotgun sequence of Adhaeribacter aerolatus NBRC 106133.</title>
        <authorList>
            <person name="Hosoyama A."/>
            <person name="Uohara A."/>
            <person name="Ohji S."/>
            <person name="Ichikawa N."/>
        </authorList>
    </citation>
    <scope>NUCLEOTIDE SEQUENCE [LARGE SCALE GENOMIC DNA]</scope>
    <source>
        <strain evidence="2 3">NBRC 106133</strain>
    </source>
</reference>
<dbReference type="InterPro" id="IPR038717">
    <property type="entry name" value="Tc1-like_DDE_dom"/>
</dbReference>
<name>A0A512B6B9_9BACT</name>
<keyword evidence="2" id="KW-0540">Nuclease</keyword>
<dbReference type="Gene3D" id="3.30.420.10">
    <property type="entry name" value="Ribonuclease H-like superfamily/Ribonuclease H"/>
    <property type="match status" value="1"/>
</dbReference>
<dbReference type="Pfam" id="PF13358">
    <property type="entry name" value="DDE_3"/>
    <property type="match status" value="1"/>
</dbReference>
<evidence type="ECO:0000259" key="1">
    <source>
        <dbReference type="Pfam" id="PF13358"/>
    </source>
</evidence>